<gene>
    <name evidence="1" type="ORF">O6H91_05G090200</name>
</gene>
<name>A0ACC2DQN5_DIPCM</name>
<reference evidence="2" key="1">
    <citation type="journal article" date="2024" name="Proc. Natl. Acad. Sci. U.S.A.">
        <title>Extraordinary preservation of gene collinearity over three hundred million years revealed in homosporous lycophytes.</title>
        <authorList>
            <person name="Li C."/>
            <person name="Wickell D."/>
            <person name="Kuo L.Y."/>
            <person name="Chen X."/>
            <person name="Nie B."/>
            <person name="Liao X."/>
            <person name="Peng D."/>
            <person name="Ji J."/>
            <person name="Jenkins J."/>
            <person name="Williams M."/>
            <person name="Shu S."/>
            <person name="Plott C."/>
            <person name="Barry K."/>
            <person name="Rajasekar S."/>
            <person name="Grimwood J."/>
            <person name="Han X."/>
            <person name="Sun S."/>
            <person name="Hou Z."/>
            <person name="He W."/>
            <person name="Dai G."/>
            <person name="Sun C."/>
            <person name="Schmutz J."/>
            <person name="Leebens-Mack J.H."/>
            <person name="Li F.W."/>
            <person name="Wang L."/>
        </authorList>
    </citation>
    <scope>NUCLEOTIDE SEQUENCE [LARGE SCALE GENOMIC DNA]</scope>
    <source>
        <strain evidence="2">cv. PW_Plant_1</strain>
    </source>
</reference>
<evidence type="ECO:0000313" key="1">
    <source>
        <dbReference type="EMBL" id="KAJ7556618.1"/>
    </source>
</evidence>
<organism evidence="1 2">
    <name type="scientific">Diphasiastrum complanatum</name>
    <name type="common">Issler's clubmoss</name>
    <name type="synonym">Lycopodium complanatum</name>
    <dbReference type="NCBI Taxonomy" id="34168"/>
    <lineage>
        <taxon>Eukaryota</taxon>
        <taxon>Viridiplantae</taxon>
        <taxon>Streptophyta</taxon>
        <taxon>Embryophyta</taxon>
        <taxon>Tracheophyta</taxon>
        <taxon>Lycopodiopsida</taxon>
        <taxon>Lycopodiales</taxon>
        <taxon>Lycopodiaceae</taxon>
        <taxon>Lycopodioideae</taxon>
        <taxon>Diphasiastrum</taxon>
    </lineage>
</organism>
<comment type="caution">
    <text evidence="1">The sequence shown here is derived from an EMBL/GenBank/DDBJ whole genome shotgun (WGS) entry which is preliminary data.</text>
</comment>
<evidence type="ECO:0000313" key="2">
    <source>
        <dbReference type="Proteomes" id="UP001162992"/>
    </source>
</evidence>
<dbReference type="Proteomes" id="UP001162992">
    <property type="component" value="Chromosome 5"/>
</dbReference>
<keyword evidence="2" id="KW-1185">Reference proteome</keyword>
<accession>A0ACC2DQN5</accession>
<sequence>MNYNNSNGTDTGAVHDGSEGDEKSDAGKDRSDGDDLAKQVADLLEKCKRLQDAASAHSSRIRSESQALSQQAVALDSEIKQLHKDLVSSLEKDEINPGLAEKVEDGWYRARGMIHEGDVASLLPHKSYGLFLRSFLGPVNVRANRNDVRFKVKEEYNAYRDRTALLFLAFPCVLLLLKNVFWKGCLPALPVQVYQVWLLVFYTSLALRENILRVNGSDIRPWWVYHHYCAMVMSLVCLTWPIQGQPNCVEKQHGVRLFLAWAVLQGIAMLLQNRYQRQRLYTRIALGKAGRMDVVSGETAGVKGQLWVLYPLLFILQGFELFIGCRLLQNAIEENMHEWQRVVCGLLLLIMAVGNFANTMGTLVAKARIKTKKRMQGKTDKKAI</sequence>
<protein>
    <submittedName>
        <fullName evidence="1">Uncharacterized protein</fullName>
    </submittedName>
</protein>
<proteinExistence type="predicted"/>
<dbReference type="EMBL" id="CM055096">
    <property type="protein sequence ID" value="KAJ7556618.1"/>
    <property type="molecule type" value="Genomic_DNA"/>
</dbReference>